<dbReference type="InterPro" id="IPR002545">
    <property type="entry name" value="CheW-lke_dom"/>
</dbReference>
<dbReference type="PROSITE" id="PS50851">
    <property type="entry name" value="CHEW"/>
    <property type="match status" value="1"/>
</dbReference>
<evidence type="ECO:0000313" key="2">
    <source>
        <dbReference type="EMBL" id="HDD43263.1"/>
    </source>
</evidence>
<feature type="domain" description="CheW-like" evidence="1">
    <location>
        <begin position="31"/>
        <end position="100"/>
    </location>
</feature>
<gene>
    <name evidence="2" type="ORF">ENG63_00175</name>
</gene>
<reference evidence="2" key="1">
    <citation type="journal article" date="2020" name="mSystems">
        <title>Genome- and Community-Level Interaction Insights into Carbon Utilization and Element Cycling Functions of Hydrothermarchaeota in Hydrothermal Sediment.</title>
        <authorList>
            <person name="Zhou Z."/>
            <person name="Liu Y."/>
            <person name="Xu W."/>
            <person name="Pan J."/>
            <person name="Luo Z.H."/>
            <person name="Li M."/>
        </authorList>
    </citation>
    <scope>NUCLEOTIDE SEQUENCE [LARGE SCALE GENOMIC DNA]</scope>
    <source>
        <strain evidence="2">HyVt-233</strain>
    </source>
</reference>
<proteinExistence type="predicted"/>
<name>A0A7C0U1D1_DESA2</name>
<organism evidence="2">
    <name type="scientific">Desulfofervidus auxilii</name>
    <dbReference type="NCBI Taxonomy" id="1621989"/>
    <lineage>
        <taxon>Bacteria</taxon>
        <taxon>Pseudomonadati</taxon>
        <taxon>Thermodesulfobacteriota</taxon>
        <taxon>Candidatus Desulfofervidia</taxon>
        <taxon>Candidatus Desulfofervidales</taxon>
        <taxon>Candidatus Desulfofervidaceae</taxon>
        <taxon>Candidatus Desulfofervidus</taxon>
    </lineage>
</organism>
<evidence type="ECO:0000259" key="1">
    <source>
        <dbReference type="PROSITE" id="PS50851"/>
    </source>
</evidence>
<protein>
    <recommendedName>
        <fullName evidence="1">CheW-like domain-containing protein</fullName>
    </recommendedName>
</protein>
<dbReference type="InterPro" id="IPR036061">
    <property type="entry name" value="CheW-like_dom_sf"/>
</dbReference>
<dbReference type="Proteomes" id="UP000886289">
    <property type="component" value="Unassembled WGS sequence"/>
</dbReference>
<dbReference type="GO" id="GO:0007165">
    <property type="term" value="P:signal transduction"/>
    <property type="evidence" value="ECO:0007669"/>
    <property type="project" value="InterPro"/>
</dbReference>
<sequence>MKTISVILFREKKYLLASLVEEIKGIRSFSPKTKLILKDGEEISINAIIGLKSFSIKNLYPLPSYIKLYTKYHAVWGLILLKGKIIPLVDLKKFLGREIK</sequence>
<dbReference type="AlphaFoldDB" id="A0A7C0U1D1"/>
<accession>A0A7C0U1D1</accession>
<dbReference type="SUPFAM" id="SSF50341">
    <property type="entry name" value="CheW-like"/>
    <property type="match status" value="1"/>
</dbReference>
<dbReference type="EMBL" id="DRBS01000008">
    <property type="protein sequence ID" value="HDD43263.1"/>
    <property type="molecule type" value="Genomic_DNA"/>
</dbReference>
<dbReference type="GO" id="GO:0006935">
    <property type="term" value="P:chemotaxis"/>
    <property type="evidence" value="ECO:0007669"/>
    <property type="project" value="InterPro"/>
</dbReference>
<comment type="caution">
    <text evidence="2">The sequence shown here is derived from an EMBL/GenBank/DDBJ whole genome shotgun (WGS) entry which is preliminary data.</text>
</comment>